<evidence type="ECO:0000256" key="3">
    <source>
        <dbReference type="ARBA" id="ARBA00010763"/>
    </source>
</evidence>
<keyword evidence="6" id="KW-0500">Molybdenum</keyword>
<evidence type="ECO:0000256" key="5">
    <source>
        <dbReference type="ARBA" id="ARBA00047317"/>
    </source>
</evidence>
<comment type="pathway">
    <text evidence="2 6">Cofactor biosynthesis; molybdopterin biosynthesis.</text>
</comment>
<dbReference type="Gene3D" id="2.170.190.11">
    <property type="entry name" value="Molybdopterin biosynthesis moea protein, domain 3"/>
    <property type="match status" value="1"/>
</dbReference>
<comment type="function">
    <text evidence="1 6">Catalyzes the insertion of molybdate into adenylated molybdopterin with the concomitant release of AMP.</text>
</comment>
<dbReference type="RefSeq" id="WP_248342449.1">
    <property type="nucleotide sequence ID" value="NZ_AP025592.1"/>
</dbReference>
<proteinExistence type="inferred from homology"/>
<keyword evidence="6" id="KW-0479">Metal-binding</keyword>
<dbReference type="InterPro" id="IPR001453">
    <property type="entry name" value="MoaB/Mog_dom"/>
</dbReference>
<dbReference type="InterPro" id="IPR005110">
    <property type="entry name" value="MoeA_linker/N"/>
</dbReference>
<dbReference type="NCBIfam" id="NF045515">
    <property type="entry name" value="Glp_gephyrin"/>
    <property type="match status" value="1"/>
</dbReference>
<reference evidence="9" key="1">
    <citation type="journal article" date="2022" name="Int. J. Syst. Evol. Microbiol.">
        <title>Anaeromyxobacter oryzae sp. nov., Anaeromyxobacter diazotrophicus sp. nov. and Anaeromyxobacter paludicola sp. nov., isolated from paddy soils.</title>
        <authorList>
            <person name="Itoh H."/>
            <person name="Xu Z."/>
            <person name="Mise K."/>
            <person name="Masuda Y."/>
            <person name="Ushijima N."/>
            <person name="Hayakawa C."/>
            <person name="Shiratori Y."/>
            <person name="Senoo K."/>
        </authorList>
    </citation>
    <scope>NUCLEOTIDE SEQUENCE [LARGE SCALE GENOMIC DNA]</scope>
    <source>
        <strain evidence="9">Red630</strain>
    </source>
</reference>
<comment type="catalytic activity">
    <reaction evidence="5">
        <text>adenylyl-molybdopterin + molybdate = Mo-molybdopterin + AMP + H(+)</text>
        <dbReference type="Rhea" id="RHEA:35047"/>
        <dbReference type="ChEBI" id="CHEBI:15378"/>
        <dbReference type="ChEBI" id="CHEBI:36264"/>
        <dbReference type="ChEBI" id="CHEBI:62727"/>
        <dbReference type="ChEBI" id="CHEBI:71302"/>
        <dbReference type="ChEBI" id="CHEBI:456215"/>
        <dbReference type="EC" id="2.10.1.1"/>
    </reaction>
</comment>
<evidence type="ECO:0000256" key="2">
    <source>
        <dbReference type="ARBA" id="ARBA00005046"/>
    </source>
</evidence>
<keyword evidence="6" id="KW-0808">Transferase</keyword>
<dbReference type="Proteomes" id="UP001162734">
    <property type="component" value="Chromosome"/>
</dbReference>
<accession>A0ABN6NA16</accession>
<evidence type="ECO:0000256" key="1">
    <source>
        <dbReference type="ARBA" id="ARBA00002901"/>
    </source>
</evidence>
<dbReference type="Gene3D" id="2.40.340.10">
    <property type="entry name" value="MoeA, C-terminal, domain IV"/>
    <property type="match status" value="1"/>
</dbReference>
<feature type="domain" description="MoaB/Mog" evidence="7">
    <location>
        <begin position="175"/>
        <end position="312"/>
    </location>
</feature>
<organism evidence="8 9">
    <name type="scientific">Anaeromyxobacter paludicola</name>
    <dbReference type="NCBI Taxonomy" id="2918171"/>
    <lineage>
        <taxon>Bacteria</taxon>
        <taxon>Pseudomonadati</taxon>
        <taxon>Myxococcota</taxon>
        <taxon>Myxococcia</taxon>
        <taxon>Myxococcales</taxon>
        <taxon>Cystobacterineae</taxon>
        <taxon>Anaeromyxobacteraceae</taxon>
        <taxon>Anaeromyxobacter</taxon>
    </lineage>
</organism>
<dbReference type="Pfam" id="PF03454">
    <property type="entry name" value="MoeA_C"/>
    <property type="match status" value="1"/>
</dbReference>
<dbReference type="Pfam" id="PF00994">
    <property type="entry name" value="MoCF_biosynth"/>
    <property type="match status" value="1"/>
</dbReference>
<evidence type="ECO:0000259" key="7">
    <source>
        <dbReference type="SMART" id="SM00852"/>
    </source>
</evidence>
<dbReference type="InterPro" id="IPR005111">
    <property type="entry name" value="MoeA_C_domain_IV"/>
</dbReference>
<dbReference type="Pfam" id="PF03453">
    <property type="entry name" value="MoeA_N"/>
    <property type="match status" value="1"/>
</dbReference>
<dbReference type="EMBL" id="AP025592">
    <property type="protein sequence ID" value="BDG10054.1"/>
    <property type="molecule type" value="Genomic_DNA"/>
</dbReference>
<dbReference type="SMART" id="SM00852">
    <property type="entry name" value="MoCF_biosynth"/>
    <property type="match status" value="1"/>
</dbReference>
<name>A0ABN6NA16_9BACT</name>
<dbReference type="CDD" id="cd00887">
    <property type="entry name" value="MoeA"/>
    <property type="match status" value="1"/>
</dbReference>
<dbReference type="SUPFAM" id="SSF53218">
    <property type="entry name" value="Molybdenum cofactor biosynthesis proteins"/>
    <property type="match status" value="1"/>
</dbReference>
<dbReference type="InterPro" id="IPR036425">
    <property type="entry name" value="MoaB/Mog-like_dom_sf"/>
</dbReference>
<dbReference type="NCBIfam" id="TIGR00177">
    <property type="entry name" value="molyb_syn"/>
    <property type="match status" value="1"/>
</dbReference>
<comment type="similarity">
    <text evidence="3 6">Belongs to the MoeA family.</text>
</comment>
<dbReference type="SUPFAM" id="SSF63882">
    <property type="entry name" value="MoeA N-terminal region -like"/>
    <property type="match status" value="1"/>
</dbReference>
<dbReference type="PANTHER" id="PTHR10192:SF5">
    <property type="entry name" value="GEPHYRIN"/>
    <property type="match status" value="1"/>
</dbReference>
<keyword evidence="4 6" id="KW-0501">Molybdenum cofactor biosynthesis</keyword>
<dbReference type="EC" id="2.10.1.1" evidence="6"/>
<dbReference type="Gene3D" id="3.40.980.10">
    <property type="entry name" value="MoaB/Mog-like domain"/>
    <property type="match status" value="1"/>
</dbReference>
<sequence>MTTTFLEARDLVLSRAEPLPSEFVPLLDAVGRVAAADLTTQVDFPRFDNSAMDGWALRAADAPGPVVLPVSGFVPAGSPGTIPVAPGTAVRIMTGAPIPPGADTVVPLEDAEEREGAVHLPRALSAGAHVRHRGADLGAGQVAIRAGTVLGAPEVSFLASAGRLTVPVFRRPRVAILSTGDELVEPGAPLGPGQIHDSNAIAVAAAVREAGGVPVGLGIARDEAEPLRALLTLGLGADVLVTTAGVSMGDRDLVRELLAELGVTPIFFTIEVKPGHPTAFGARGATLVLSLPGNPVSTLMMFEQLVRPALLRMQGHRHVLRPLVSAVLDEQLSHRPGRVTFSRVKLERRNGVLHARSAGKQETSFLRTFLDADGVALLPPGRADAPAGITVPVQLLRPGFAPEHG</sequence>
<evidence type="ECO:0000256" key="6">
    <source>
        <dbReference type="RuleBase" id="RU365090"/>
    </source>
</evidence>
<protein>
    <recommendedName>
        <fullName evidence="6">Molybdopterin molybdenumtransferase</fullName>
        <ecNumber evidence="6">2.10.1.1</ecNumber>
    </recommendedName>
</protein>
<evidence type="ECO:0000256" key="4">
    <source>
        <dbReference type="ARBA" id="ARBA00023150"/>
    </source>
</evidence>
<dbReference type="InterPro" id="IPR036135">
    <property type="entry name" value="MoeA_linker/N_sf"/>
</dbReference>
<evidence type="ECO:0000313" key="9">
    <source>
        <dbReference type="Proteomes" id="UP001162734"/>
    </source>
</evidence>
<evidence type="ECO:0000313" key="8">
    <source>
        <dbReference type="EMBL" id="BDG10054.1"/>
    </source>
</evidence>
<dbReference type="PANTHER" id="PTHR10192">
    <property type="entry name" value="MOLYBDOPTERIN BIOSYNTHESIS PROTEIN"/>
    <property type="match status" value="1"/>
</dbReference>
<dbReference type="InterPro" id="IPR038987">
    <property type="entry name" value="MoeA-like"/>
</dbReference>
<comment type="cofactor">
    <cofactor evidence="6">
        <name>Mg(2+)</name>
        <dbReference type="ChEBI" id="CHEBI:18420"/>
    </cofactor>
</comment>
<dbReference type="Gene3D" id="3.90.105.10">
    <property type="entry name" value="Molybdopterin biosynthesis moea protein, domain 2"/>
    <property type="match status" value="1"/>
</dbReference>
<keyword evidence="9" id="KW-1185">Reference proteome</keyword>
<dbReference type="SUPFAM" id="SSF63867">
    <property type="entry name" value="MoeA C-terminal domain-like"/>
    <property type="match status" value="1"/>
</dbReference>
<gene>
    <name evidence="8" type="primary">moeA</name>
    <name evidence="8" type="ORF">AMPC_31670</name>
</gene>
<keyword evidence="6" id="KW-0460">Magnesium</keyword>
<dbReference type="InterPro" id="IPR036688">
    <property type="entry name" value="MoeA_C_domain_IV_sf"/>
</dbReference>